<organism evidence="1 2">
    <name type="scientific">Durusdinium trenchii</name>
    <dbReference type="NCBI Taxonomy" id="1381693"/>
    <lineage>
        <taxon>Eukaryota</taxon>
        <taxon>Sar</taxon>
        <taxon>Alveolata</taxon>
        <taxon>Dinophyceae</taxon>
        <taxon>Suessiales</taxon>
        <taxon>Symbiodiniaceae</taxon>
        <taxon>Durusdinium</taxon>
    </lineage>
</organism>
<accession>A0ABP0RKZ5</accession>
<keyword evidence="2" id="KW-1185">Reference proteome</keyword>
<sequence length="372" mass="42726">MNFSCSIAALLSALGLVGLVSLGHVYRHQFQFLGRLGQPVDEEAEWPMKKWHEKWHKSMGERWMCKERCAGDEECISKCPKPWLHMQEKCAEGMGIVKCHRMCGDDLQCHNTCPLPKCPKMAAKVKGIMQCNVDCGSDLQCREVCNRPVVKFVQKCGVLTKSGDCHKMCGRDRACHEQCPKVFPEALPVNPDVKPDFQHFQPQPPPAEMMALRFRACQARCSGDVGCMEKCPKPFWLQFQKTCHEMVPIMECHRICGRDHECHKTCPLPSCPHMRAKIEASLQCHGHCQWDRQCHHRCPNPMAGLQMKCQSFEEAQKCHVMCTDHECHHQCPKAGLWKLFHHGHDHGYHHGFHHDHGFHHEHGFHHDHAPRP</sequence>
<gene>
    <name evidence="1" type="ORF">CCMP2556_LOCUS47241</name>
</gene>
<dbReference type="EMBL" id="CAXAMN010026006">
    <property type="protein sequence ID" value="CAK9099877.1"/>
    <property type="molecule type" value="Genomic_DNA"/>
</dbReference>
<proteinExistence type="predicted"/>
<evidence type="ECO:0000313" key="1">
    <source>
        <dbReference type="EMBL" id="CAK9099877.1"/>
    </source>
</evidence>
<reference evidence="1 2" key="1">
    <citation type="submission" date="2024-02" db="EMBL/GenBank/DDBJ databases">
        <authorList>
            <person name="Chen Y."/>
            <person name="Shah S."/>
            <person name="Dougan E. K."/>
            <person name="Thang M."/>
            <person name="Chan C."/>
        </authorList>
    </citation>
    <scope>NUCLEOTIDE SEQUENCE [LARGE SCALE GENOMIC DNA]</scope>
</reference>
<name>A0ABP0RKZ5_9DINO</name>
<evidence type="ECO:0000313" key="2">
    <source>
        <dbReference type="Proteomes" id="UP001642484"/>
    </source>
</evidence>
<protein>
    <submittedName>
        <fullName evidence="1">Uncharacterized protein</fullName>
    </submittedName>
</protein>
<comment type="caution">
    <text evidence="1">The sequence shown here is derived from an EMBL/GenBank/DDBJ whole genome shotgun (WGS) entry which is preliminary data.</text>
</comment>
<dbReference type="Proteomes" id="UP001642484">
    <property type="component" value="Unassembled WGS sequence"/>
</dbReference>